<evidence type="ECO:0000256" key="1">
    <source>
        <dbReference type="ARBA" id="ARBA00022603"/>
    </source>
</evidence>
<dbReference type="Gene3D" id="3.40.50.150">
    <property type="entry name" value="Vaccinia Virus protein VP39"/>
    <property type="match status" value="1"/>
</dbReference>
<comment type="caution">
    <text evidence="5">The sequence shown here is derived from an EMBL/GenBank/DDBJ whole genome shotgun (WGS) entry which is preliminary data.</text>
</comment>
<evidence type="ECO:0000313" key="6">
    <source>
        <dbReference type="Proteomes" id="UP000535937"/>
    </source>
</evidence>
<reference evidence="5 6" key="1">
    <citation type="submission" date="2020-08" db="EMBL/GenBank/DDBJ databases">
        <title>Genomic Encyclopedia of Type Strains, Phase III (KMG-III): the genomes of soil and plant-associated and newly described type strains.</title>
        <authorList>
            <person name="Whitman W."/>
        </authorList>
    </citation>
    <scope>NUCLEOTIDE SEQUENCE [LARGE SCALE GENOMIC DNA]</scope>
    <source>
        <strain evidence="5 6">CECT 8799</strain>
    </source>
</reference>
<dbReference type="InterPro" id="IPR022642">
    <property type="entry name" value="CheR_C"/>
</dbReference>
<dbReference type="Proteomes" id="UP000535937">
    <property type="component" value="Unassembled WGS sequence"/>
</dbReference>
<gene>
    <name evidence="5" type="ORF">FHS09_000837</name>
</gene>
<evidence type="ECO:0000259" key="4">
    <source>
        <dbReference type="PROSITE" id="PS50123"/>
    </source>
</evidence>
<dbReference type="SMART" id="SM00138">
    <property type="entry name" value="MeTrc"/>
    <property type="match status" value="1"/>
</dbReference>
<dbReference type="AlphaFoldDB" id="A0A7W4W9N1"/>
<dbReference type="CDD" id="cd02440">
    <property type="entry name" value="AdoMet_MTases"/>
    <property type="match status" value="1"/>
</dbReference>
<dbReference type="PRINTS" id="PR00996">
    <property type="entry name" value="CHERMTFRASE"/>
</dbReference>
<keyword evidence="1 5" id="KW-0489">Methyltransferase</keyword>
<dbReference type="PANTHER" id="PTHR24422">
    <property type="entry name" value="CHEMOTAXIS PROTEIN METHYLTRANSFERASE"/>
    <property type="match status" value="1"/>
</dbReference>
<dbReference type="EMBL" id="JACHWZ010000003">
    <property type="protein sequence ID" value="MBB3060024.1"/>
    <property type="molecule type" value="Genomic_DNA"/>
</dbReference>
<keyword evidence="3" id="KW-0949">S-adenosyl-L-methionine</keyword>
<proteinExistence type="predicted"/>
<dbReference type="Pfam" id="PF01739">
    <property type="entry name" value="CheR"/>
    <property type="match status" value="1"/>
</dbReference>
<dbReference type="SUPFAM" id="SSF53335">
    <property type="entry name" value="S-adenosyl-L-methionine-dependent methyltransferases"/>
    <property type="match status" value="1"/>
</dbReference>
<dbReference type="EC" id="2.1.1.80" evidence="5"/>
<accession>A0A7W4W9N1</accession>
<dbReference type="PROSITE" id="PS50123">
    <property type="entry name" value="CHER"/>
    <property type="match status" value="1"/>
</dbReference>
<dbReference type="InterPro" id="IPR000780">
    <property type="entry name" value="CheR_MeTrfase"/>
</dbReference>
<evidence type="ECO:0000313" key="5">
    <source>
        <dbReference type="EMBL" id="MBB3060024.1"/>
    </source>
</evidence>
<protein>
    <submittedName>
        <fullName evidence="5">Chemotaxis protein methyltransferase CheR</fullName>
        <ecNumber evidence="5">2.1.1.80</ecNumber>
    </submittedName>
</protein>
<dbReference type="RefSeq" id="WP_183457006.1">
    <property type="nucleotide sequence ID" value="NZ_JACHWZ010000003.1"/>
</dbReference>
<keyword evidence="6" id="KW-1185">Reference proteome</keyword>
<evidence type="ECO:0000256" key="2">
    <source>
        <dbReference type="ARBA" id="ARBA00022679"/>
    </source>
</evidence>
<dbReference type="InterPro" id="IPR050903">
    <property type="entry name" value="Bact_Chemotaxis_MeTrfase"/>
</dbReference>
<dbReference type="GO" id="GO:0032259">
    <property type="term" value="P:methylation"/>
    <property type="evidence" value="ECO:0007669"/>
    <property type="project" value="UniProtKB-KW"/>
</dbReference>
<evidence type="ECO:0000256" key="3">
    <source>
        <dbReference type="ARBA" id="ARBA00022691"/>
    </source>
</evidence>
<name>A0A7W4W9N1_9GAMM</name>
<keyword evidence="2 5" id="KW-0808">Transferase</keyword>
<dbReference type="GO" id="GO:0008983">
    <property type="term" value="F:protein-glutamate O-methyltransferase activity"/>
    <property type="evidence" value="ECO:0007669"/>
    <property type="project" value="UniProtKB-EC"/>
</dbReference>
<sequence length="277" mass="31724">MHDEACVTFLQWALPRLRMRWPGFRKVRGQVCKRLQRHIKQLGLEDVSAYRRYLARHPEEWRVLDAITRVTISRFYRDKGVFARLVEEVLPELAQLARSRGADRLNVWSAGAGAGEEPYTLAIAWEMRLQPSFSDLRLRIVASDADANQCRRAREACYPPSNLKDLPAGWRGTAFTRRAENYCLKPEFRGNVEFRVEDIRESAPPGPFDLVLCRNLVFTYFDEELQRAVLERIGAVMQTGAALVLGIHEGLPEGTAAFRAWDEHQGIYRLNPTAAPD</sequence>
<dbReference type="InterPro" id="IPR029063">
    <property type="entry name" value="SAM-dependent_MTases_sf"/>
</dbReference>
<dbReference type="PANTHER" id="PTHR24422:SF19">
    <property type="entry name" value="CHEMOTAXIS PROTEIN METHYLTRANSFERASE"/>
    <property type="match status" value="1"/>
</dbReference>
<organism evidence="5 6">
    <name type="scientific">Microbulbifer rhizosphaerae</name>
    <dbReference type="NCBI Taxonomy" id="1562603"/>
    <lineage>
        <taxon>Bacteria</taxon>
        <taxon>Pseudomonadati</taxon>
        <taxon>Pseudomonadota</taxon>
        <taxon>Gammaproteobacteria</taxon>
        <taxon>Cellvibrionales</taxon>
        <taxon>Microbulbiferaceae</taxon>
        <taxon>Microbulbifer</taxon>
    </lineage>
</organism>
<feature type="domain" description="CheR-type methyltransferase" evidence="4">
    <location>
        <begin position="31"/>
        <end position="252"/>
    </location>
</feature>
<dbReference type="SUPFAM" id="SSF47757">
    <property type="entry name" value="Chemotaxis receptor methyltransferase CheR, N-terminal domain"/>
    <property type="match status" value="1"/>
</dbReference>